<dbReference type="EMBL" id="FNSD01000001">
    <property type="protein sequence ID" value="SEB50360.1"/>
    <property type="molecule type" value="Genomic_DNA"/>
</dbReference>
<name>A0A1H4JVN5_9BACT</name>
<feature type="transmembrane region" description="Helical" evidence="1">
    <location>
        <begin position="123"/>
        <end position="141"/>
    </location>
</feature>
<dbReference type="Gene3D" id="3.30.70.270">
    <property type="match status" value="1"/>
</dbReference>
<reference evidence="3 4" key="1">
    <citation type="submission" date="2016-10" db="EMBL/GenBank/DDBJ databases">
        <authorList>
            <person name="de Groot N.N."/>
        </authorList>
    </citation>
    <scope>NUCLEOTIDE SEQUENCE [LARGE SCALE GENOMIC DNA]</scope>
    <source>
        <strain evidence="3 4">AB35.6</strain>
    </source>
</reference>
<dbReference type="SUPFAM" id="SSF55073">
    <property type="entry name" value="Nucleotide cyclase"/>
    <property type="match status" value="1"/>
</dbReference>
<keyword evidence="1" id="KW-0472">Membrane</keyword>
<gene>
    <name evidence="3" type="ORF">SAMN05443244_0848</name>
</gene>
<sequence length="388" mass="42193">MMGRFRSLFSSGVLPEEVLGELVDLTFTSVLPIVVMGSITTGAAILIGASRPGIVFPALAALALFISALRILLLLAYRRRRRGLPLAYAEVKQWQRRYAIGSYSYAALLGTLNFIALRHDDSQTAMLSTGLLFGYCAGLVARNSIRPAICLGSMALAVIPTVVGLAAHFDHHGFHRAAYVGQAVLILVFALTSVETVAHQYSTTIKQLVTKRVLASMVRQDDLTGMPNRLSLRDRFEADIVEAGSTGNLIAVHALDLDRFKQVNDGFGHPTGDALLQAVAKRLRNTLKPRDTAVRMGGDEFVLVQTGINRADEARALAHRVLLTLSQPYTLSAHEVHIGVSIGIALLPNDGMVLDVLLDRADAALYKAKREGRNRIAFWSDDPSRKMA</sequence>
<dbReference type="PANTHER" id="PTHR46663">
    <property type="entry name" value="DIGUANYLATE CYCLASE DGCT-RELATED"/>
    <property type="match status" value="1"/>
</dbReference>
<dbReference type="SMART" id="SM00267">
    <property type="entry name" value="GGDEF"/>
    <property type="match status" value="1"/>
</dbReference>
<keyword evidence="1" id="KW-1133">Transmembrane helix</keyword>
<dbReference type="GO" id="GO:0003824">
    <property type="term" value="F:catalytic activity"/>
    <property type="evidence" value="ECO:0007669"/>
    <property type="project" value="UniProtKB-ARBA"/>
</dbReference>
<feature type="domain" description="GGDEF" evidence="2">
    <location>
        <begin position="248"/>
        <end position="381"/>
    </location>
</feature>
<dbReference type="Pfam" id="PF00990">
    <property type="entry name" value="GGDEF"/>
    <property type="match status" value="1"/>
</dbReference>
<dbReference type="InterPro" id="IPR052163">
    <property type="entry name" value="DGC-Regulatory_Protein"/>
</dbReference>
<evidence type="ECO:0000313" key="4">
    <source>
        <dbReference type="Proteomes" id="UP000182409"/>
    </source>
</evidence>
<feature type="transmembrane region" description="Helical" evidence="1">
    <location>
        <begin position="54"/>
        <end position="77"/>
    </location>
</feature>
<feature type="transmembrane region" description="Helical" evidence="1">
    <location>
        <begin position="98"/>
        <end position="117"/>
    </location>
</feature>
<evidence type="ECO:0000259" key="2">
    <source>
        <dbReference type="PROSITE" id="PS50887"/>
    </source>
</evidence>
<dbReference type="PROSITE" id="PS50887">
    <property type="entry name" value="GGDEF"/>
    <property type="match status" value="1"/>
</dbReference>
<dbReference type="InterPro" id="IPR000160">
    <property type="entry name" value="GGDEF_dom"/>
</dbReference>
<keyword evidence="1" id="KW-0812">Transmembrane</keyword>
<dbReference type="RefSeq" id="WP_074652493.1">
    <property type="nucleotide sequence ID" value="NZ_FNSD01000001.1"/>
</dbReference>
<feature type="transmembrane region" description="Helical" evidence="1">
    <location>
        <begin position="179"/>
        <end position="198"/>
    </location>
</feature>
<dbReference type="PANTHER" id="PTHR46663:SF3">
    <property type="entry name" value="SLL0267 PROTEIN"/>
    <property type="match status" value="1"/>
</dbReference>
<dbReference type="NCBIfam" id="TIGR00254">
    <property type="entry name" value="GGDEF"/>
    <property type="match status" value="1"/>
</dbReference>
<dbReference type="InterPro" id="IPR029787">
    <property type="entry name" value="Nucleotide_cyclase"/>
</dbReference>
<dbReference type="OrthoDB" id="9805474at2"/>
<proteinExistence type="predicted"/>
<dbReference type="CDD" id="cd01949">
    <property type="entry name" value="GGDEF"/>
    <property type="match status" value="1"/>
</dbReference>
<feature type="transmembrane region" description="Helical" evidence="1">
    <location>
        <begin position="21"/>
        <end position="48"/>
    </location>
</feature>
<organism evidence="3 4">
    <name type="scientific">Terriglobus roseus</name>
    <dbReference type="NCBI Taxonomy" id="392734"/>
    <lineage>
        <taxon>Bacteria</taxon>
        <taxon>Pseudomonadati</taxon>
        <taxon>Acidobacteriota</taxon>
        <taxon>Terriglobia</taxon>
        <taxon>Terriglobales</taxon>
        <taxon>Acidobacteriaceae</taxon>
        <taxon>Terriglobus</taxon>
    </lineage>
</organism>
<feature type="transmembrane region" description="Helical" evidence="1">
    <location>
        <begin position="148"/>
        <end position="167"/>
    </location>
</feature>
<dbReference type="InterPro" id="IPR043128">
    <property type="entry name" value="Rev_trsase/Diguanyl_cyclase"/>
</dbReference>
<dbReference type="AlphaFoldDB" id="A0A1H4JVN5"/>
<evidence type="ECO:0000313" key="3">
    <source>
        <dbReference type="EMBL" id="SEB50360.1"/>
    </source>
</evidence>
<protein>
    <submittedName>
        <fullName evidence="3">Diguanylate cyclase</fullName>
    </submittedName>
</protein>
<evidence type="ECO:0000256" key="1">
    <source>
        <dbReference type="SAM" id="Phobius"/>
    </source>
</evidence>
<accession>A0A1H4JVN5</accession>
<dbReference type="Proteomes" id="UP000182409">
    <property type="component" value="Unassembled WGS sequence"/>
</dbReference>
<dbReference type="FunFam" id="3.30.70.270:FF:000001">
    <property type="entry name" value="Diguanylate cyclase domain protein"/>
    <property type="match status" value="1"/>
</dbReference>